<dbReference type="Gene3D" id="1.25.40.10">
    <property type="entry name" value="Tetratricopeptide repeat domain"/>
    <property type="match status" value="1"/>
</dbReference>
<dbReference type="Gene3D" id="2.170.270.10">
    <property type="entry name" value="SET domain"/>
    <property type="match status" value="1"/>
</dbReference>
<dbReference type="CDD" id="cd20071">
    <property type="entry name" value="SET_SMYD"/>
    <property type="match status" value="1"/>
</dbReference>
<dbReference type="Gene3D" id="6.10.140.2220">
    <property type="match status" value="1"/>
</dbReference>
<gene>
    <name evidence="3" type="ORF">PPL_04286</name>
</gene>
<dbReference type="InterPro" id="IPR001214">
    <property type="entry name" value="SET_dom"/>
</dbReference>
<evidence type="ECO:0000256" key="1">
    <source>
        <dbReference type="SAM" id="SignalP"/>
    </source>
</evidence>
<dbReference type="OMA" id="NPMDELG"/>
<dbReference type="GeneID" id="31359773"/>
<sequence>MLKSMIFCRECLCFLFKVMICYSMNRYIVKSLCSSTNKHLFGYRSILFGNTASTVVGGKSTTIFSRRSYCNNHNNSNISNSNSNELTTTSNNNNDTSISIAQRFQDSLLPADISKQARINMRSPKVDKYIHQAYDEAHQAFDRGDYETALKKYYWIIGKLPYDTTAYLQRSLVYEAIGRFDDAIEDCNTVIKMSNQSDSLAEGHMIKGVNLMRKQKFNEAIASFDLSLGLVENEVVFGLKKKALTLANPDTIIVPRFDDDYQFYEYLSREMEGLVQIKLSNIHGRGLFATRDIGAEELVFETRSVVSTSSAQLKEDDQHCHNCHIAFKPVEIENEQEISKSREFNRLAQTITRMTRLPVGRIIPEGCTQCNTTLFCSPECKEDGIHKHNSLCSSNILTRAQLDKFERELTGLTQTERVGYTMLLKLMASQSVNGDPNQPLRQLELDDFVKRLSYAMPASETVQLSRKDNRVFKTLKDIFHTLTPEIFYRLKSIVTLNQTQMFTSKIKVHCTPAPMDELGYNFEFEDKVSKYINTIPLHLSFMNHSCDSNVFIASPVINDKQIRIVSKRPIKKGEEILISYIDGMQLTTENRQEMLGESYGFQCTCPLCRSNTTIPTLNKIQ</sequence>
<dbReference type="STRING" id="670386.D3B752"/>
<dbReference type="SUPFAM" id="SSF48452">
    <property type="entry name" value="TPR-like"/>
    <property type="match status" value="1"/>
</dbReference>
<protein>
    <submittedName>
        <fullName evidence="3">SET domain-containing protein</fullName>
    </submittedName>
</protein>
<name>D3B752_HETP5</name>
<comment type="caution">
    <text evidence="3">The sequence shown here is derived from an EMBL/GenBank/DDBJ whole genome shotgun (WGS) entry which is preliminary data.</text>
</comment>
<dbReference type="Proteomes" id="UP000001396">
    <property type="component" value="Unassembled WGS sequence"/>
</dbReference>
<dbReference type="EMBL" id="ADBJ01000018">
    <property type="protein sequence ID" value="EFA82595.1"/>
    <property type="molecule type" value="Genomic_DNA"/>
</dbReference>
<feature type="signal peptide" evidence="1">
    <location>
        <begin position="1"/>
        <end position="23"/>
    </location>
</feature>
<evidence type="ECO:0000313" key="3">
    <source>
        <dbReference type="EMBL" id="EFA82595.1"/>
    </source>
</evidence>
<dbReference type="Pfam" id="PF00856">
    <property type="entry name" value="SET"/>
    <property type="match status" value="1"/>
</dbReference>
<evidence type="ECO:0000313" key="4">
    <source>
        <dbReference type="Proteomes" id="UP000001396"/>
    </source>
</evidence>
<accession>D3B752</accession>
<dbReference type="InterPro" id="IPR011990">
    <property type="entry name" value="TPR-like_helical_dom_sf"/>
</dbReference>
<dbReference type="SMART" id="SM00317">
    <property type="entry name" value="SET"/>
    <property type="match status" value="1"/>
</dbReference>
<dbReference type="SMART" id="SM00028">
    <property type="entry name" value="TPR"/>
    <property type="match status" value="2"/>
</dbReference>
<dbReference type="AlphaFoldDB" id="D3B752"/>
<dbReference type="PANTHER" id="PTHR42993">
    <property type="entry name" value="MAOC-LIKE DEHYDRATASE DOMAIN-CONTAINING PROTEIN"/>
    <property type="match status" value="1"/>
</dbReference>
<feature type="chain" id="PRO_5003042251" evidence="1">
    <location>
        <begin position="24"/>
        <end position="621"/>
    </location>
</feature>
<dbReference type="Gene3D" id="1.10.220.160">
    <property type="match status" value="1"/>
</dbReference>
<dbReference type="InterPro" id="IPR019734">
    <property type="entry name" value="TPR_rpt"/>
</dbReference>
<reference evidence="3 4" key="1">
    <citation type="journal article" date="2011" name="Genome Res.">
        <title>Phylogeny-wide analysis of social amoeba genomes highlights ancient origins for complex intercellular communication.</title>
        <authorList>
            <person name="Heidel A.J."/>
            <person name="Lawal H.M."/>
            <person name="Felder M."/>
            <person name="Schilde C."/>
            <person name="Helps N.R."/>
            <person name="Tunggal B."/>
            <person name="Rivero F."/>
            <person name="John U."/>
            <person name="Schleicher M."/>
            <person name="Eichinger L."/>
            <person name="Platzer M."/>
            <person name="Noegel A.A."/>
            <person name="Schaap P."/>
            <person name="Gloeckner G."/>
        </authorList>
    </citation>
    <scope>NUCLEOTIDE SEQUENCE [LARGE SCALE GENOMIC DNA]</scope>
    <source>
        <strain evidence="4">ATCC 26659 / Pp 5 / PN500</strain>
    </source>
</reference>
<proteinExistence type="predicted"/>
<organism evidence="3 4">
    <name type="scientific">Heterostelium pallidum (strain ATCC 26659 / Pp 5 / PN500)</name>
    <name type="common">Cellular slime mold</name>
    <name type="synonym">Polysphondylium pallidum</name>
    <dbReference type="NCBI Taxonomy" id="670386"/>
    <lineage>
        <taxon>Eukaryota</taxon>
        <taxon>Amoebozoa</taxon>
        <taxon>Evosea</taxon>
        <taxon>Eumycetozoa</taxon>
        <taxon>Dictyostelia</taxon>
        <taxon>Acytosteliales</taxon>
        <taxon>Acytosteliaceae</taxon>
        <taxon>Heterostelium</taxon>
    </lineage>
</organism>
<dbReference type="InParanoid" id="D3B752"/>
<dbReference type="SUPFAM" id="SSF144232">
    <property type="entry name" value="HIT/MYND zinc finger-like"/>
    <property type="match status" value="1"/>
</dbReference>
<dbReference type="InterPro" id="IPR046341">
    <property type="entry name" value="SET_dom_sf"/>
</dbReference>
<dbReference type="RefSeq" id="XP_020434712.1">
    <property type="nucleotide sequence ID" value="XM_020575192.1"/>
</dbReference>
<dbReference type="PROSITE" id="PS50280">
    <property type="entry name" value="SET"/>
    <property type="match status" value="1"/>
</dbReference>
<keyword evidence="4" id="KW-1185">Reference proteome</keyword>
<feature type="domain" description="SET" evidence="2">
    <location>
        <begin position="272"/>
        <end position="581"/>
    </location>
</feature>
<dbReference type="PANTHER" id="PTHR42993:SF1">
    <property type="entry name" value="MAOC-LIKE DEHYDRATASE DOMAIN-CONTAINING PROTEIN"/>
    <property type="match status" value="1"/>
</dbReference>
<evidence type="ECO:0000259" key="2">
    <source>
        <dbReference type="PROSITE" id="PS50280"/>
    </source>
</evidence>
<dbReference type="FunCoup" id="D3B752">
    <property type="interactions" value="57"/>
</dbReference>
<dbReference type="SUPFAM" id="SSF82199">
    <property type="entry name" value="SET domain"/>
    <property type="match status" value="1"/>
</dbReference>
<keyword evidence="1" id="KW-0732">Signal</keyword>